<evidence type="ECO:0000256" key="5">
    <source>
        <dbReference type="ARBA" id="ARBA00022692"/>
    </source>
</evidence>
<evidence type="ECO:0000259" key="9">
    <source>
        <dbReference type="Pfam" id="PF13231"/>
    </source>
</evidence>
<feature type="transmembrane region" description="Helical" evidence="8">
    <location>
        <begin position="176"/>
        <end position="206"/>
    </location>
</feature>
<evidence type="ECO:0000256" key="7">
    <source>
        <dbReference type="ARBA" id="ARBA00023136"/>
    </source>
</evidence>
<accession>A0ABV6YZ17</accession>
<evidence type="ECO:0000256" key="8">
    <source>
        <dbReference type="SAM" id="Phobius"/>
    </source>
</evidence>
<evidence type="ECO:0000256" key="3">
    <source>
        <dbReference type="ARBA" id="ARBA00022676"/>
    </source>
</evidence>
<feature type="domain" description="Glycosyltransferase RgtA/B/C/D-like" evidence="9">
    <location>
        <begin position="75"/>
        <end position="229"/>
    </location>
</feature>
<sequence length="531" mass="61182">MLGIQKKKQSPIYWFLLLIIVVSGFLIRVIDIEQDALSGDEVSLGLAAKGVIKHGYPIIEDFHSEIKRPSTTSELVSYLIAPSLLILGERPLAIRMHSVITGTLSIVMLFILALKLFNVRTAFFAATIYTFSPQCITCAQWARYPSTLMLLAMLTIYFFWHYMVETDGPSQRKYIIATAVCYLACFFSWQGSGFFLLALFVANIVYKGKDFSWLKDRFLLSTGFILFVTMYFVLLRRSLITSPIMVLGMGTQNVSLKPLWSYPTFDLLYYVDNFLLTTSFWFVSVPAFFSLIWLNKDKAIAVLWTVLTVTILMMTFFLETRGFRYAYYLFPCIVILGSYVVSTVFDYFIKCANNLAPHVRSLAWMTKTGALIIVIIFLILPTSLILELESLYGKNMTSGNELSRYRLGSNTSVIKYFKEHYRPGDKIISFVPHQDYFYLGKVPDFFIESLLQFPVIISGDKERAVHRISWTELIYTLEDFKKIQAENRRIWFIGPSILGSLLLKDDDSLFRKSKMKQVAEDINFDLYLWEN</sequence>
<feature type="transmembrane region" description="Helical" evidence="8">
    <location>
        <begin position="12"/>
        <end position="30"/>
    </location>
</feature>
<name>A0ABV6YZ17_UNCC1</name>
<dbReference type="GO" id="GO:0016757">
    <property type="term" value="F:glycosyltransferase activity"/>
    <property type="evidence" value="ECO:0007669"/>
    <property type="project" value="UniProtKB-KW"/>
</dbReference>
<keyword evidence="11" id="KW-1185">Reference proteome</keyword>
<feature type="transmembrane region" description="Helical" evidence="8">
    <location>
        <begin position="369"/>
        <end position="388"/>
    </location>
</feature>
<dbReference type="Proteomes" id="UP001594351">
    <property type="component" value="Unassembled WGS sequence"/>
</dbReference>
<dbReference type="PANTHER" id="PTHR33908">
    <property type="entry name" value="MANNOSYLTRANSFERASE YKCB-RELATED"/>
    <property type="match status" value="1"/>
</dbReference>
<evidence type="ECO:0000313" key="10">
    <source>
        <dbReference type="EMBL" id="MFC1851447.1"/>
    </source>
</evidence>
<dbReference type="EMBL" id="JBHPBY010000189">
    <property type="protein sequence ID" value="MFC1851447.1"/>
    <property type="molecule type" value="Genomic_DNA"/>
</dbReference>
<protein>
    <submittedName>
        <fullName evidence="10">ArnT family glycosyltransferase</fullName>
        <ecNumber evidence="10">2.4.-.-</ecNumber>
    </submittedName>
</protein>
<gene>
    <name evidence="10" type="ORF">ACFL27_14725</name>
</gene>
<evidence type="ECO:0000256" key="2">
    <source>
        <dbReference type="ARBA" id="ARBA00022475"/>
    </source>
</evidence>
<keyword evidence="3 10" id="KW-0328">Glycosyltransferase</keyword>
<feature type="transmembrane region" description="Helical" evidence="8">
    <location>
        <begin position="299"/>
        <end position="318"/>
    </location>
</feature>
<comment type="caution">
    <text evidence="10">The sequence shown here is derived from an EMBL/GenBank/DDBJ whole genome shotgun (WGS) entry which is preliminary data.</text>
</comment>
<feature type="transmembrane region" description="Helical" evidence="8">
    <location>
        <begin position="267"/>
        <end position="293"/>
    </location>
</feature>
<keyword evidence="5 8" id="KW-0812">Transmembrane</keyword>
<feature type="transmembrane region" description="Helical" evidence="8">
    <location>
        <begin position="148"/>
        <end position="164"/>
    </location>
</feature>
<proteinExistence type="predicted"/>
<comment type="subcellular location">
    <subcellularLocation>
        <location evidence="1">Cell membrane</location>
        <topology evidence="1">Multi-pass membrane protein</topology>
    </subcellularLocation>
</comment>
<evidence type="ECO:0000256" key="1">
    <source>
        <dbReference type="ARBA" id="ARBA00004651"/>
    </source>
</evidence>
<feature type="transmembrane region" description="Helical" evidence="8">
    <location>
        <begin position="218"/>
        <end position="235"/>
    </location>
</feature>
<reference evidence="10 11" key="1">
    <citation type="submission" date="2024-09" db="EMBL/GenBank/DDBJ databases">
        <title>Laminarin stimulates single cell rates of sulfate reduction while oxygen inhibits transcriptomic activity in coastal marine sediment.</title>
        <authorList>
            <person name="Lindsay M."/>
            <person name="Orcutt B."/>
            <person name="Emerson D."/>
            <person name="Stepanauskas R."/>
            <person name="D'Angelo T."/>
        </authorList>
    </citation>
    <scope>NUCLEOTIDE SEQUENCE [LARGE SCALE GENOMIC DNA]</scope>
    <source>
        <strain evidence="10">SAG AM-311-K15</strain>
    </source>
</reference>
<dbReference type="InterPro" id="IPR050297">
    <property type="entry name" value="LipidA_mod_glycosyltrf_83"/>
</dbReference>
<dbReference type="InterPro" id="IPR038731">
    <property type="entry name" value="RgtA/B/C-like"/>
</dbReference>
<feature type="transmembrane region" description="Helical" evidence="8">
    <location>
        <begin position="92"/>
        <end position="114"/>
    </location>
</feature>
<dbReference type="Pfam" id="PF13231">
    <property type="entry name" value="PMT_2"/>
    <property type="match status" value="1"/>
</dbReference>
<evidence type="ECO:0000313" key="11">
    <source>
        <dbReference type="Proteomes" id="UP001594351"/>
    </source>
</evidence>
<keyword evidence="4 10" id="KW-0808">Transferase</keyword>
<evidence type="ECO:0000256" key="4">
    <source>
        <dbReference type="ARBA" id="ARBA00022679"/>
    </source>
</evidence>
<keyword evidence="6 8" id="KW-1133">Transmembrane helix</keyword>
<dbReference type="EC" id="2.4.-.-" evidence="10"/>
<keyword evidence="7 8" id="KW-0472">Membrane</keyword>
<keyword evidence="2" id="KW-1003">Cell membrane</keyword>
<organism evidence="10 11">
    <name type="scientific">candidate division CSSED10-310 bacterium</name>
    <dbReference type="NCBI Taxonomy" id="2855610"/>
    <lineage>
        <taxon>Bacteria</taxon>
        <taxon>Bacteria division CSSED10-310</taxon>
    </lineage>
</organism>
<evidence type="ECO:0000256" key="6">
    <source>
        <dbReference type="ARBA" id="ARBA00022989"/>
    </source>
</evidence>
<feature type="transmembrane region" description="Helical" evidence="8">
    <location>
        <begin position="325"/>
        <end position="349"/>
    </location>
</feature>
<dbReference type="PANTHER" id="PTHR33908:SF11">
    <property type="entry name" value="MEMBRANE PROTEIN"/>
    <property type="match status" value="1"/>
</dbReference>